<dbReference type="InterPro" id="IPR023214">
    <property type="entry name" value="HAD_sf"/>
</dbReference>
<keyword evidence="2" id="KW-1185">Reference proteome</keyword>
<dbReference type="InterPro" id="IPR036412">
    <property type="entry name" value="HAD-like_sf"/>
</dbReference>
<dbReference type="PANTHER" id="PTHR46191:SF2">
    <property type="entry name" value="HALOACID DEHALOGENASE-LIKE HYDROLASE DOMAIN-CONTAINING PROTEIN 3"/>
    <property type="match status" value="1"/>
</dbReference>
<dbReference type="OrthoDB" id="444127at2759"/>
<evidence type="ECO:0000313" key="1">
    <source>
        <dbReference type="EMBL" id="CRL06170.1"/>
    </source>
</evidence>
<dbReference type="Gene3D" id="1.10.150.720">
    <property type="entry name" value="Haloacid dehalogenase-like hydrolase"/>
    <property type="match status" value="1"/>
</dbReference>
<name>A0A1J1J2I5_9DIPT</name>
<dbReference type="InterPro" id="IPR051828">
    <property type="entry name" value="HAD-like_hydrolase_domain"/>
</dbReference>
<reference evidence="1 2" key="1">
    <citation type="submission" date="2015-04" db="EMBL/GenBank/DDBJ databases">
        <authorList>
            <person name="Syromyatnikov M.Y."/>
            <person name="Popov V.N."/>
        </authorList>
    </citation>
    <scope>NUCLEOTIDE SEQUENCE [LARGE SCALE GENOMIC DNA]</scope>
</reference>
<dbReference type="SUPFAM" id="SSF56784">
    <property type="entry name" value="HAD-like"/>
    <property type="match status" value="1"/>
</dbReference>
<dbReference type="Pfam" id="PF00702">
    <property type="entry name" value="Hydrolase"/>
    <property type="match status" value="1"/>
</dbReference>
<dbReference type="GO" id="GO:0005634">
    <property type="term" value="C:nucleus"/>
    <property type="evidence" value="ECO:0007669"/>
    <property type="project" value="TreeGrafter"/>
</dbReference>
<organism evidence="1 2">
    <name type="scientific">Clunio marinus</name>
    <dbReference type="NCBI Taxonomy" id="568069"/>
    <lineage>
        <taxon>Eukaryota</taxon>
        <taxon>Metazoa</taxon>
        <taxon>Ecdysozoa</taxon>
        <taxon>Arthropoda</taxon>
        <taxon>Hexapoda</taxon>
        <taxon>Insecta</taxon>
        <taxon>Pterygota</taxon>
        <taxon>Neoptera</taxon>
        <taxon>Endopterygota</taxon>
        <taxon>Diptera</taxon>
        <taxon>Nematocera</taxon>
        <taxon>Chironomoidea</taxon>
        <taxon>Chironomidae</taxon>
        <taxon>Clunio</taxon>
    </lineage>
</organism>
<accession>A0A1J1J2I5</accession>
<dbReference type="SFLD" id="SFLDS00003">
    <property type="entry name" value="Haloacid_Dehalogenase"/>
    <property type="match status" value="1"/>
</dbReference>
<dbReference type="NCBIfam" id="TIGR01549">
    <property type="entry name" value="HAD-SF-IA-v1"/>
    <property type="match status" value="1"/>
</dbReference>
<dbReference type="NCBIfam" id="TIGR02252">
    <property type="entry name" value="DREG-2"/>
    <property type="match status" value="1"/>
</dbReference>
<dbReference type="EMBL" id="CVRI01000066">
    <property type="protein sequence ID" value="CRL06170.1"/>
    <property type="molecule type" value="Genomic_DNA"/>
</dbReference>
<dbReference type="AlphaFoldDB" id="A0A1J1J2I5"/>
<sequence>MELLVRNLKRIKLVTFDVTNTLLYFKNPPEVQYLKTAAMFGISEESFDSNLMKKNFRKHFKIQQQKHPNFGRNSISYQKWWEDLVINVFMSSSRHPIERRNLKPVAHELINLYKTRECWEKYEKSNELISDLKDAGKCVGVISNFDSRLHDLLHDMNITKLDFVITSYEAGSEKPNPVIYNEALLATNQIIKPSEALHIGNELDKDYNGAMSAGWSSILINSQESQDYLCFRNVQDLWESIRSRDVKI</sequence>
<dbReference type="InterPro" id="IPR006439">
    <property type="entry name" value="HAD-SF_hydro_IA"/>
</dbReference>
<dbReference type="PANTHER" id="PTHR46191">
    <property type="match status" value="1"/>
</dbReference>
<protein>
    <submittedName>
        <fullName evidence="1">CLUMA_CG019020, isoform A</fullName>
    </submittedName>
</protein>
<dbReference type="STRING" id="568069.A0A1J1J2I5"/>
<proteinExistence type="predicted"/>
<dbReference type="InterPro" id="IPR044924">
    <property type="entry name" value="HAD-SF_hydro_IA_REG-2-like_cap"/>
</dbReference>
<gene>
    <name evidence="1" type="ORF">CLUMA_CG019020</name>
</gene>
<dbReference type="SFLD" id="SFLDG01129">
    <property type="entry name" value="C1.5:_HAD__Beta-PGM__Phosphata"/>
    <property type="match status" value="1"/>
</dbReference>
<dbReference type="InterPro" id="IPR011949">
    <property type="entry name" value="HAD-SF_hydro_IA_REG-2-like"/>
</dbReference>
<dbReference type="Gene3D" id="3.40.50.1000">
    <property type="entry name" value="HAD superfamily/HAD-like"/>
    <property type="match status" value="1"/>
</dbReference>
<dbReference type="Proteomes" id="UP000183832">
    <property type="component" value="Unassembled WGS sequence"/>
</dbReference>
<evidence type="ECO:0000313" key="2">
    <source>
        <dbReference type="Proteomes" id="UP000183832"/>
    </source>
</evidence>